<reference evidence="2 3" key="1">
    <citation type="submission" date="2016-08" db="EMBL/GenBank/DDBJ databases">
        <title>Genomes of anaerobic fungi encode conserved fungal cellulosomes for biomass hydrolysis.</title>
        <authorList>
            <consortium name="DOE Joint Genome Institute"/>
            <person name="Haitjema C.H."/>
            <person name="Gilmore S.P."/>
            <person name="Henske J.K."/>
            <person name="Solomon K.V."/>
            <person name="De Groot R."/>
            <person name="Kuo A."/>
            <person name="Mondo S.J."/>
            <person name="Salamov A.A."/>
            <person name="Labutti K."/>
            <person name="Zhao Z."/>
            <person name="Chiniquy J."/>
            <person name="Barry K."/>
            <person name="Brewer H.M."/>
            <person name="Purvine S.O."/>
            <person name="Wright A.T."/>
            <person name="Boxma B."/>
            <person name="Van Alen T."/>
            <person name="Hackstein J.H."/>
            <person name="Baker S.E."/>
            <person name="Grigoriev I.V."/>
            <person name="O'Malley M.A."/>
        </authorList>
    </citation>
    <scope>NUCLEOTIDE SEQUENCE [LARGE SCALE GENOMIC DNA]</scope>
    <source>
        <strain evidence="3">finn</strain>
    </source>
</reference>
<accession>A0A1Y1VJQ3</accession>
<keyword evidence="1" id="KW-1133">Transmembrane helix</keyword>
<feature type="transmembrane region" description="Helical" evidence="1">
    <location>
        <begin position="55"/>
        <end position="79"/>
    </location>
</feature>
<proteinExistence type="predicted"/>
<dbReference type="AlphaFoldDB" id="A0A1Y1VJQ3"/>
<comment type="caution">
    <text evidence="2">The sequence shown here is derived from an EMBL/GenBank/DDBJ whole genome shotgun (WGS) entry which is preliminary data.</text>
</comment>
<protein>
    <submittedName>
        <fullName evidence="2">Uncharacterized protein</fullName>
    </submittedName>
</protein>
<reference evidence="2 3" key="2">
    <citation type="submission" date="2016-08" db="EMBL/GenBank/DDBJ databases">
        <title>Pervasive Adenine N6-methylation of Active Genes in Fungi.</title>
        <authorList>
            <consortium name="DOE Joint Genome Institute"/>
            <person name="Mondo S.J."/>
            <person name="Dannebaum R.O."/>
            <person name="Kuo R.C."/>
            <person name="Labutti K."/>
            <person name="Haridas S."/>
            <person name="Kuo A."/>
            <person name="Salamov A."/>
            <person name="Ahrendt S.R."/>
            <person name="Lipzen A."/>
            <person name="Sullivan W."/>
            <person name="Andreopoulos W.B."/>
            <person name="Clum A."/>
            <person name="Lindquist E."/>
            <person name="Daum C."/>
            <person name="Ramamoorthy G.K."/>
            <person name="Gryganskyi A."/>
            <person name="Culley D."/>
            <person name="Magnuson J.K."/>
            <person name="James T.Y."/>
            <person name="O'Malley M.A."/>
            <person name="Stajich J.E."/>
            <person name="Spatafora J.W."/>
            <person name="Visel A."/>
            <person name="Grigoriev I.V."/>
        </authorList>
    </citation>
    <scope>NUCLEOTIDE SEQUENCE [LARGE SCALE GENOMIC DNA]</scope>
    <source>
        <strain evidence="3">finn</strain>
    </source>
</reference>
<keyword evidence="1" id="KW-0812">Transmembrane</keyword>
<keyword evidence="3" id="KW-1185">Reference proteome</keyword>
<evidence type="ECO:0000313" key="3">
    <source>
        <dbReference type="Proteomes" id="UP000193719"/>
    </source>
</evidence>
<dbReference type="Proteomes" id="UP000193719">
    <property type="component" value="Unassembled WGS sequence"/>
</dbReference>
<organism evidence="2 3">
    <name type="scientific">Piromyces finnis</name>
    <dbReference type="NCBI Taxonomy" id="1754191"/>
    <lineage>
        <taxon>Eukaryota</taxon>
        <taxon>Fungi</taxon>
        <taxon>Fungi incertae sedis</taxon>
        <taxon>Chytridiomycota</taxon>
        <taxon>Chytridiomycota incertae sedis</taxon>
        <taxon>Neocallimastigomycetes</taxon>
        <taxon>Neocallimastigales</taxon>
        <taxon>Neocallimastigaceae</taxon>
        <taxon>Piromyces</taxon>
    </lineage>
</organism>
<gene>
    <name evidence="2" type="ORF">BCR36DRAFT_367135</name>
</gene>
<feature type="transmembrane region" description="Helical" evidence="1">
    <location>
        <begin position="12"/>
        <end position="35"/>
    </location>
</feature>
<name>A0A1Y1VJQ3_9FUNG</name>
<dbReference type="EMBL" id="MCFH01000005">
    <property type="protein sequence ID" value="ORX57939.1"/>
    <property type="molecule type" value="Genomic_DNA"/>
</dbReference>
<keyword evidence="1" id="KW-0472">Membrane</keyword>
<sequence>MRHKNSKTKAIIIKYIPLVILIVVHILVLFVLLLTNSIKSETKLDTANKEYEQCVHSRITILSEIFNVIYIIIGSYTAYAIRSLNERFKEVNKNINVYPYEYSWKIQ</sequence>
<evidence type="ECO:0000313" key="2">
    <source>
        <dbReference type="EMBL" id="ORX57939.1"/>
    </source>
</evidence>
<evidence type="ECO:0000256" key="1">
    <source>
        <dbReference type="SAM" id="Phobius"/>
    </source>
</evidence>